<reference evidence="4" key="1">
    <citation type="submission" date="2017-02" db="UniProtKB">
        <authorList>
            <consortium name="WormBaseParasite"/>
        </authorList>
    </citation>
    <scope>IDENTIFICATION</scope>
</reference>
<evidence type="ECO:0000313" key="3">
    <source>
        <dbReference type="Proteomes" id="UP000267096"/>
    </source>
</evidence>
<dbReference type="EMBL" id="UYRR01002328">
    <property type="protein sequence ID" value="VDK19462.1"/>
    <property type="molecule type" value="Genomic_DNA"/>
</dbReference>
<evidence type="ECO:0000256" key="1">
    <source>
        <dbReference type="SAM" id="MobiDB-lite"/>
    </source>
</evidence>
<gene>
    <name evidence="2" type="ORF">ASIM_LOCUS1933</name>
</gene>
<protein>
    <submittedName>
        <fullName evidence="4">Rad60-SLD domain-containing protein</fullName>
    </submittedName>
</protein>
<name>A0A0M3J3F0_ANISI</name>
<evidence type="ECO:0000313" key="4">
    <source>
        <dbReference type="WBParaSite" id="ASIM_0000206301-mRNA-1"/>
    </source>
</evidence>
<feature type="compositionally biased region" description="Basic residues" evidence="1">
    <location>
        <begin position="12"/>
        <end position="23"/>
    </location>
</feature>
<dbReference type="OrthoDB" id="5877264at2759"/>
<dbReference type="WBParaSite" id="ASIM_0000206301-mRNA-1">
    <property type="protein sequence ID" value="ASIM_0000206301-mRNA-1"/>
    <property type="gene ID" value="ASIM_0000206301"/>
</dbReference>
<feature type="region of interest" description="Disordered" evidence="1">
    <location>
        <begin position="1"/>
        <end position="23"/>
    </location>
</feature>
<keyword evidence="3" id="KW-1185">Reference proteome</keyword>
<reference evidence="2 3" key="2">
    <citation type="submission" date="2018-11" db="EMBL/GenBank/DDBJ databases">
        <authorList>
            <consortium name="Pathogen Informatics"/>
        </authorList>
    </citation>
    <scope>NUCLEOTIDE SEQUENCE [LARGE SCALE GENOMIC DNA]</scope>
</reference>
<sequence length="108" mass="12245">MEASVDSVGSSRKIKRHSGHGHKWIGEKPRIAMFSKVKGRLDMARLQLILTNIDDKPMKYKVKIKQGCTVTVTDYNHQLLISFFKQTAPNCNQTSHSTISSFEFFACV</sequence>
<evidence type="ECO:0000313" key="2">
    <source>
        <dbReference type="EMBL" id="VDK19462.1"/>
    </source>
</evidence>
<organism evidence="4">
    <name type="scientific">Anisakis simplex</name>
    <name type="common">Herring worm</name>
    <dbReference type="NCBI Taxonomy" id="6269"/>
    <lineage>
        <taxon>Eukaryota</taxon>
        <taxon>Metazoa</taxon>
        <taxon>Ecdysozoa</taxon>
        <taxon>Nematoda</taxon>
        <taxon>Chromadorea</taxon>
        <taxon>Rhabditida</taxon>
        <taxon>Spirurina</taxon>
        <taxon>Ascaridomorpha</taxon>
        <taxon>Ascaridoidea</taxon>
        <taxon>Anisakidae</taxon>
        <taxon>Anisakis</taxon>
        <taxon>Anisakis simplex complex</taxon>
    </lineage>
</organism>
<dbReference type="AlphaFoldDB" id="A0A0M3J3F0"/>
<dbReference type="Proteomes" id="UP000267096">
    <property type="component" value="Unassembled WGS sequence"/>
</dbReference>
<accession>A0A0M3J3F0</accession>
<proteinExistence type="predicted"/>